<dbReference type="FunCoup" id="I2H7Y2">
    <property type="interactions" value="92"/>
</dbReference>
<evidence type="ECO:0000256" key="5">
    <source>
        <dbReference type="ARBA" id="ARBA00023242"/>
    </source>
</evidence>
<evidence type="ECO:0000256" key="7">
    <source>
        <dbReference type="SAM" id="Coils"/>
    </source>
</evidence>
<comment type="similarity">
    <text evidence="3">Belongs to the CENP-O/MCM21 family.</text>
</comment>
<sequence length="359" mass="42482">MSEVSELEKSIQLLNEEIKLLAKQENVLKKKFEYDSEIKANSKYKKPNFPNFIPELQNVLTSNSNHNFDESKSNLNSDNNQLYSNDNEARIRKQKLRSIPGQLTLEHKLFDDEISRLLSPEVVSLPSQRRKRMKLERPNLHIREILKNFVILEIVYRMVGITFFPVVDPTDLEFLDTKKLLSIRREMLGIRLEIYNDLISSFEKPHYILLKQSEKSKIWSIFKYTIPNYIDIHSLFLKINNGIITTDSDIFLFAKDVYSALSSISKKIQYFKKLENLKVFENLNIDLIGIQISFLFKSIYNIRISLKEWDIITCTIESTESYINKETRTFYRKWEIQFQGPIKKLVSKLEQFRQSITEE</sequence>
<dbReference type="STRING" id="1071380.I2H7Y2"/>
<dbReference type="KEGG" id="tbl:TBLA_0H01980"/>
<dbReference type="GO" id="GO:0071459">
    <property type="term" value="P:protein localization to chromosome, centromeric region"/>
    <property type="evidence" value="ECO:0007669"/>
    <property type="project" value="EnsemblFungi"/>
</dbReference>
<dbReference type="Pfam" id="PF09496">
    <property type="entry name" value="CENP-O"/>
    <property type="match status" value="1"/>
</dbReference>
<dbReference type="InParanoid" id="I2H7Y2"/>
<dbReference type="GO" id="GO:1905262">
    <property type="term" value="P:negative regulation of meiotic DNA double-strand break formation involved in reciprocal meiotic recombination"/>
    <property type="evidence" value="ECO:0007669"/>
    <property type="project" value="EnsemblFungi"/>
</dbReference>
<keyword evidence="4" id="KW-0158">Chromosome</keyword>
<evidence type="ECO:0000256" key="6">
    <source>
        <dbReference type="ARBA" id="ARBA00023328"/>
    </source>
</evidence>
<dbReference type="GO" id="GO:0034087">
    <property type="term" value="P:establishment of mitotic sister chromatid cohesion"/>
    <property type="evidence" value="ECO:0007669"/>
    <property type="project" value="EnsemblFungi"/>
</dbReference>
<dbReference type="OrthoDB" id="10050372at2759"/>
<dbReference type="AlphaFoldDB" id="I2H7Y2"/>
<dbReference type="OMA" id="NHSFATI"/>
<dbReference type="EMBL" id="HE806323">
    <property type="protein sequence ID" value="CCH62484.1"/>
    <property type="molecule type" value="Genomic_DNA"/>
</dbReference>
<organism evidence="9 10">
    <name type="scientific">Henningerozyma blattae (strain ATCC 34711 / CBS 6284 / DSM 70876 / NBRC 10599 / NRRL Y-10934 / UCD 77-7)</name>
    <name type="common">Yeast</name>
    <name type="synonym">Tetrapisispora blattae</name>
    <dbReference type="NCBI Taxonomy" id="1071380"/>
    <lineage>
        <taxon>Eukaryota</taxon>
        <taxon>Fungi</taxon>
        <taxon>Dikarya</taxon>
        <taxon>Ascomycota</taxon>
        <taxon>Saccharomycotina</taxon>
        <taxon>Saccharomycetes</taxon>
        <taxon>Saccharomycetales</taxon>
        <taxon>Saccharomycetaceae</taxon>
        <taxon>Henningerozyma</taxon>
    </lineage>
</organism>
<feature type="coiled-coil region" evidence="7">
    <location>
        <begin position="4"/>
        <end position="31"/>
    </location>
</feature>
<dbReference type="Proteomes" id="UP000002866">
    <property type="component" value="Chromosome 8"/>
</dbReference>
<evidence type="ECO:0000256" key="8">
    <source>
        <dbReference type="SAM" id="MobiDB-lite"/>
    </source>
</evidence>
<dbReference type="eggNOG" id="ENOG502RXWX">
    <property type="taxonomic scope" value="Eukaryota"/>
</dbReference>
<accession>I2H7Y2</accession>
<keyword evidence="6" id="KW-0137">Centromere</keyword>
<name>I2H7Y2_HENB6</name>
<keyword evidence="5" id="KW-0539">Nucleus</keyword>
<evidence type="ECO:0000256" key="3">
    <source>
        <dbReference type="ARBA" id="ARBA00007321"/>
    </source>
</evidence>
<dbReference type="RefSeq" id="XP_004182003.1">
    <property type="nucleotide sequence ID" value="XM_004181955.1"/>
</dbReference>
<protein>
    <submittedName>
        <fullName evidence="9">Uncharacterized protein</fullName>
    </submittedName>
</protein>
<comment type="subcellular location">
    <subcellularLocation>
        <location evidence="2">Chromosome</location>
        <location evidence="2">Centromere</location>
    </subcellularLocation>
    <subcellularLocation>
        <location evidence="1">Nucleus</location>
    </subcellularLocation>
</comment>
<reference evidence="9 10" key="1">
    <citation type="journal article" date="2011" name="Proc. Natl. Acad. Sci. U.S.A.">
        <title>Evolutionary erosion of yeast sex chromosomes by mating-type switching accidents.</title>
        <authorList>
            <person name="Gordon J.L."/>
            <person name="Armisen D."/>
            <person name="Proux-Wera E."/>
            <person name="Oheigeartaigh S.S."/>
            <person name="Byrne K.P."/>
            <person name="Wolfe K.H."/>
        </authorList>
    </citation>
    <scope>NUCLEOTIDE SEQUENCE [LARGE SCALE GENOMIC DNA]</scope>
    <source>
        <strain evidence="10">ATCC 34711 / CBS 6284 / DSM 70876 / NBRC 10599 / NRRL Y-10934 / UCD 77-7</strain>
    </source>
</reference>
<evidence type="ECO:0000256" key="2">
    <source>
        <dbReference type="ARBA" id="ARBA00004584"/>
    </source>
</evidence>
<dbReference type="InterPro" id="IPR018464">
    <property type="entry name" value="CENP-O"/>
</dbReference>
<dbReference type="GeneID" id="14497641"/>
<keyword evidence="10" id="KW-1185">Reference proteome</keyword>
<evidence type="ECO:0000313" key="10">
    <source>
        <dbReference type="Proteomes" id="UP000002866"/>
    </source>
</evidence>
<proteinExistence type="inferred from homology"/>
<evidence type="ECO:0000256" key="4">
    <source>
        <dbReference type="ARBA" id="ARBA00022454"/>
    </source>
</evidence>
<dbReference type="GO" id="GO:0000817">
    <property type="term" value="C:COMA complex"/>
    <property type="evidence" value="ECO:0007669"/>
    <property type="project" value="EnsemblFungi"/>
</dbReference>
<evidence type="ECO:0000256" key="1">
    <source>
        <dbReference type="ARBA" id="ARBA00004123"/>
    </source>
</evidence>
<feature type="region of interest" description="Disordered" evidence="8">
    <location>
        <begin position="63"/>
        <end position="82"/>
    </location>
</feature>
<gene>
    <name evidence="9" type="primary">TBLA0H01980</name>
    <name evidence="9" type="ORF">TBLA_0H01980</name>
</gene>
<feature type="compositionally biased region" description="Polar residues" evidence="8">
    <location>
        <begin position="73"/>
        <end position="82"/>
    </location>
</feature>
<keyword evidence="7" id="KW-0175">Coiled coil</keyword>
<dbReference type="HOGENOM" id="CLU_068734_0_0_1"/>
<evidence type="ECO:0000313" key="9">
    <source>
        <dbReference type="EMBL" id="CCH62484.1"/>
    </source>
</evidence>